<proteinExistence type="predicted"/>
<evidence type="ECO:0000313" key="3">
    <source>
        <dbReference type="Proteomes" id="UP000465360"/>
    </source>
</evidence>
<dbReference type="GO" id="GO:0003676">
    <property type="term" value="F:nucleic acid binding"/>
    <property type="evidence" value="ECO:0007669"/>
    <property type="project" value="InterPro"/>
</dbReference>
<dbReference type="Proteomes" id="UP000465360">
    <property type="component" value="Unassembled WGS sequence"/>
</dbReference>
<dbReference type="GO" id="GO:0004523">
    <property type="term" value="F:RNA-DNA hybrid ribonuclease activity"/>
    <property type="evidence" value="ECO:0007669"/>
    <property type="project" value="InterPro"/>
</dbReference>
<accession>A0A7I9YS39</accession>
<dbReference type="AlphaFoldDB" id="A0A7I9YS39"/>
<comment type="caution">
    <text evidence="2">The sequence shown here is derived from an EMBL/GenBank/DDBJ whole genome shotgun (WGS) entry which is preliminary data.</text>
</comment>
<evidence type="ECO:0000313" key="2">
    <source>
        <dbReference type="EMBL" id="GFG91445.1"/>
    </source>
</evidence>
<dbReference type="InterPro" id="IPR002156">
    <property type="entry name" value="RNaseH_domain"/>
</dbReference>
<reference evidence="2 3" key="1">
    <citation type="journal article" date="2019" name="Emerg. Microbes Infect.">
        <title>Comprehensive subspecies identification of 175 nontuberculous mycobacteria species based on 7547 genomic profiles.</title>
        <authorList>
            <person name="Matsumoto Y."/>
            <person name="Kinjo T."/>
            <person name="Motooka D."/>
            <person name="Nabeya D."/>
            <person name="Jung N."/>
            <person name="Uechi K."/>
            <person name="Horii T."/>
            <person name="Iida T."/>
            <person name="Fujita J."/>
            <person name="Nakamura S."/>
        </authorList>
    </citation>
    <scope>NUCLEOTIDE SEQUENCE [LARGE SCALE GENOMIC DNA]</scope>
    <source>
        <strain evidence="2 3">JCM 30725</strain>
    </source>
</reference>
<dbReference type="RefSeq" id="WP_163714561.1">
    <property type="nucleotide sequence ID" value="NZ_JACKSX010000023.1"/>
</dbReference>
<dbReference type="InterPro" id="IPR036397">
    <property type="entry name" value="RNaseH_sf"/>
</dbReference>
<dbReference type="InterPro" id="IPR012337">
    <property type="entry name" value="RNaseH-like_sf"/>
</dbReference>
<dbReference type="PROSITE" id="PS50879">
    <property type="entry name" value="RNASE_H_1"/>
    <property type="match status" value="1"/>
</dbReference>
<dbReference type="Pfam" id="PF00075">
    <property type="entry name" value="RNase_H"/>
    <property type="match status" value="1"/>
</dbReference>
<name>A0A7I9YS39_MYCBU</name>
<gene>
    <name evidence="2" type="ORF">MBOU_34870</name>
</gene>
<evidence type="ECO:0000259" key="1">
    <source>
        <dbReference type="PROSITE" id="PS50879"/>
    </source>
</evidence>
<dbReference type="SUPFAM" id="SSF53098">
    <property type="entry name" value="Ribonuclease H-like"/>
    <property type="match status" value="1"/>
</dbReference>
<organism evidence="2 3">
    <name type="scientific">Mycobacterium bourgelatii</name>
    <dbReference type="NCBI Taxonomy" id="1273442"/>
    <lineage>
        <taxon>Bacteria</taxon>
        <taxon>Bacillati</taxon>
        <taxon>Actinomycetota</taxon>
        <taxon>Actinomycetes</taxon>
        <taxon>Mycobacteriales</taxon>
        <taxon>Mycobacteriaceae</taxon>
        <taxon>Mycobacterium</taxon>
    </lineage>
</organism>
<dbReference type="EMBL" id="BLKZ01000001">
    <property type="protein sequence ID" value="GFG91445.1"/>
    <property type="molecule type" value="Genomic_DNA"/>
</dbReference>
<dbReference type="Gene3D" id="3.30.420.10">
    <property type="entry name" value="Ribonuclease H-like superfamily/Ribonuclease H"/>
    <property type="match status" value="1"/>
</dbReference>
<keyword evidence="3" id="KW-1185">Reference proteome</keyword>
<feature type="domain" description="RNase H type-1" evidence="1">
    <location>
        <begin position="136"/>
        <end position="279"/>
    </location>
</feature>
<protein>
    <recommendedName>
        <fullName evidence="1">RNase H type-1 domain-containing protein</fullName>
    </recommendedName>
</protein>
<sequence length="320" mass="34976">MPKPTPRPRRIDVAFVQRPRVPEIAIAVCGQEGGPFRYHAVSEDRTWSGQLDAPNKETAIFDAIAVIRDDAPELGPVRFLVSLQAKSPLWRYTDEIAALVPGVSVGWPGLSGLPLMEAAKAGLTAQPAEVPPQSTDMSPLWVATDGSVRRKFSGFGWLASNGQYGLHGYRHSKTLHGTKVVLISELRAINDAVRNLQRPLTVMSDSKLAIEMIKRWMDGDIVLPQGYTTERPGGKPAALVSAQRSIHSQREWLTPVWVKGHQGEPLNEGADALARLAQRRAANPADLGTPEYHRRADGLADGFSKQFNLLREVGRPPLAA</sequence>